<evidence type="ECO:0000259" key="1">
    <source>
        <dbReference type="Pfam" id="PF08241"/>
    </source>
</evidence>
<dbReference type="Proteomes" id="UP001200110">
    <property type="component" value="Unassembled WGS sequence"/>
</dbReference>
<keyword evidence="2" id="KW-0489">Methyltransferase</keyword>
<dbReference type="Gene3D" id="3.40.50.150">
    <property type="entry name" value="Vaccinia Virus protein VP39"/>
    <property type="match status" value="1"/>
</dbReference>
<accession>A0ABS9IXL2</accession>
<dbReference type="GO" id="GO:0032259">
    <property type="term" value="P:methylation"/>
    <property type="evidence" value="ECO:0007669"/>
    <property type="project" value="UniProtKB-KW"/>
</dbReference>
<comment type="caution">
    <text evidence="2">The sequence shown here is derived from an EMBL/GenBank/DDBJ whole genome shotgun (WGS) entry which is preliminary data.</text>
</comment>
<dbReference type="NCBIfam" id="NF041255">
    <property type="entry name" value="mycofact_MftM"/>
    <property type="match status" value="1"/>
</dbReference>
<dbReference type="SUPFAM" id="SSF53335">
    <property type="entry name" value="S-adenosyl-L-methionine-dependent methyltransferases"/>
    <property type="match status" value="1"/>
</dbReference>
<feature type="domain" description="Methyltransferase type 11" evidence="1">
    <location>
        <begin position="131"/>
        <end position="223"/>
    </location>
</feature>
<sequence>MSITVESPRTLGRRIDVAAVPSVPAGFTVCAHLGWRPSEDGVDLVHTFTAESISDGAAVNALSELVRVGVLAGQDEFESAMVGLIASCCEDPADGWLAFYANSVDDLRTGRSGFSPVHRRARSLVVGHKVLEVGCCFGLFAVQCAQDGLDVQACDICPGALALLDDVSVRLGVGVRTVLGDARALPVSDDRVDTVTLIHLLEHLSSGDVTVAVREALRVARRRVVIAVPFEDEPSEHFGHLQRLSEDDLLRWAAPWIRSGLTVTVFTDHGGWLVIDKPA</sequence>
<keyword evidence="3" id="KW-1185">Reference proteome</keyword>
<dbReference type="InterPro" id="IPR029063">
    <property type="entry name" value="SAM-dependent_MTases_sf"/>
</dbReference>
<dbReference type="InterPro" id="IPR013216">
    <property type="entry name" value="Methyltransf_11"/>
</dbReference>
<name>A0ABS9IXL2_9ACTN</name>
<keyword evidence="2" id="KW-0808">Transferase</keyword>
<dbReference type="EMBL" id="JAKKOR010000013">
    <property type="protein sequence ID" value="MCF8590202.1"/>
    <property type="molecule type" value="Genomic_DNA"/>
</dbReference>
<dbReference type="GO" id="GO:0008168">
    <property type="term" value="F:methyltransferase activity"/>
    <property type="evidence" value="ECO:0007669"/>
    <property type="project" value="UniProtKB-KW"/>
</dbReference>
<evidence type="ECO:0000313" key="2">
    <source>
        <dbReference type="EMBL" id="MCF8590202.1"/>
    </source>
</evidence>
<dbReference type="RefSeq" id="WP_236999402.1">
    <property type="nucleotide sequence ID" value="NZ_JAKKOR010000013.1"/>
</dbReference>
<gene>
    <name evidence="2" type="ORF">L5G33_17240</name>
</gene>
<evidence type="ECO:0000313" key="3">
    <source>
        <dbReference type="Proteomes" id="UP001200110"/>
    </source>
</evidence>
<proteinExistence type="predicted"/>
<protein>
    <submittedName>
        <fullName evidence="2">Class I SAM-dependent methyltransferase</fullName>
    </submittedName>
</protein>
<dbReference type="Pfam" id="PF08241">
    <property type="entry name" value="Methyltransf_11"/>
    <property type="match status" value="1"/>
</dbReference>
<reference evidence="2 3" key="1">
    <citation type="submission" date="2022-01" db="EMBL/GenBank/DDBJ databases">
        <authorList>
            <person name="Huang Y."/>
        </authorList>
    </citation>
    <scope>NUCLEOTIDE SEQUENCE [LARGE SCALE GENOMIC DNA]</scope>
    <source>
        <strain evidence="2 3">HY366</strain>
    </source>
</reference>
<organism evidence="2 3">
    <name type="scientific">Gordonia liuliyuniae</name>
    <dbReference type="NCBI Taxonomy" id="2911517"/>
    <lineage>
        <taxon>Bacteria</taxon>
        <taxon>Bacillati</taxon>
        <taxon>Actinomycetota</taxon>
        <taxon>Actinomycetes</taxon>
        <taxon>Mycobacteriales</taxon>
        <taxon>Gordoniaceae</taxon>
        <taxon>Gordonia</taxon>
    </lineage>
</organism>